<feature type="compositionally biased region" description="Basic and acidic residues" evidence="1">
    <location>
        <begin position="337"/>
        <end position="352"/>
    </location>
</feature>
<feature type="compositionally biased region" description="Polar residues" evidence="1">
    <location>
        <begin position="308"/>
        <end position="325"/>
    </location>
</feature>
<comment type="caution">
    <text evidence="2">The sequence shown here is derived from an EMBL/GenBank/DDBJ whole genome shotgun (WGS) entry which is preliminary data.</text>
</comment>
<accession>A0A8H4LJN0</accession>
<name>A0A8H4LJN0_9HYPO</name>
<feature type="region of interest" description="Disordered" evidence="1">
    <location>
        <begin position="1"/>
        <end position="21"/>
    </location>
</feature>
<dbReference type="AlphaFoldDB" id="A0A8H4LJN0"/>
<gene>
    <name evidence="2" type="ORF">FALBO_3114</name>
</gene>
<keyword evidence="3" id="KW-1185">Reference proteome</keyword>
<dbReference type="Proteomes" id="UP000554235">
    <property type="component" value="Unassembled WGS sequence"/>
</dbReference>
<proteinExistence type="predicted"/>
<feature type="region of interest" description="Disordered" evidence="1">
    <location>
        <begin position="141"/>
        <end position="452"/>
    </location>
</feature>
<dbReference type="OrthoDB" id="5085358at2759"/>
<protein>
    <submittedName>
        <fullName evidence="2">Uncharacterized protein</fullName>
    </submittedName>
</protein>
<reference evidence="2 3" key="1">
    <citation type="submission" date="2020-01" db="EMBL/GenBank/DDBJ databases">
        <title>Identification and distribution of gene clusters putatively required for synthesis of sphingolipid metabolism inhibitors in phylogenetically diverse species of the filamentous fungus Fusarium.</title>
        <authorList>
            <person name="Kim H.-S."/>
            <person name="Busman M."/>
            <person name="Brown D.W."/>
            <person name="Divon H."/>
            <person name="Uhlig S."/>
            <person name="Proctor R.H."/>
        </authorList>
    </citation>
    <scope>NUCLEOTIDE SEQUENCE [LARGE SCALE GENOMIC DNA]</scope>
    <source>
        <strain evidence="2 3">NRRL 20459</strain>
    </source>
</reference>
<evidence type="ECO:0000313" key="2">
    <source>
        <dbReference type="EMBL" id="KAF4470001.1"/>
    </source>
</evidence>
<sequence length="592" mass="65214">MVTGSSRPKPGDKLFRAKSSSIPHLTSLRQELGYGNKGRPEDIAFKRAVRAHVEKFVSKDNIPATQFTKWKTPAHQRGLTELTKNFLHAQGKGLEFWPDDPNSPNKRPLEYTRDCAQIQRLMVKVFYRTIREHKRYTTSATNDLTQPLSHNIPTSSGPSALGRAQDPRGHSVDDPIDLESMQPPPNVPGQPIDNDPFTGMSFNFNQFALASDHNGTPDGLTPPQEGIPDLFDLSAHGATSQVSHNGRHETRIVSDTHTAVTEDGSGVDLYDVPNSPREATSGAQNRSKRPAEQPEPNEDSHRAKAPRQGQNNPEEQAHQSASGPATQKRKRGPRPPPGEKTRVLTRERRPPQRLDYAGEETTDDHILCSSSPSADEESGPQDRDQPRTNGASSRVEVPRANLPNPVPRSDARPAEQLTSRCTIHHPVQASTKKVPPSSRKSLASQAGTGTGNRLVRMPLASNASNMTAPADPLPLDSQQKAALEASKITYHYCINGLDTFPWQPPGNQSLFQMSLQSVATELQLKPGFQSLYLILKTPGGNLNNIVSSKDEAHFRDIKEEFLAQITEEYRRRLAVSPADGAGLRVRIHLQQQ</sequence>
<evidence type="ECO:0000256" key="1">
    <source>
        <dbReference type="SAM" id="MobiDB-lite"/>
    </source>
</evidence>
<feature type="compositionally biased region" description="Polar residues" evidence="1">
    <location>
        <begin position="438"/>
        <end position="447"/>
    </location>
</feature>
<evidence type="ECO:0000313" key="3">
    <source>
        <dbReference type="Proteomes" id="UP000554235"/>
    </source>
</evidence>
<feature type="compositionally biased region" description="Polar residues" evidence="1">
    <location>
        <begin position="141"/>
        <end position="158"/>
    </location>
</feature>
<organism evidence="2 3">
    <name type="scientific">Fusarium albosuccineum</name>
    <dbReference type="NCBI Taxonomy" id="1237068"/>
    <lineage>
        <taxon>Eukaryota</taxon>
        <taxon>Fungi</taxon>
        <taxon>Dikarya</taxon>
        <taxon>Ascomycota</taxon>
        <taxon>Pezizomycotina</taxon>
        <taxon>Sordariomycetes</taxon>
        <taxon>Hypocreomycetidae</taxon>
        <taxon>Hypocreales</taxon>
        <taxon>Nectriaceae</taxon>
        <taxon>Fusarium</taxon>
        <taxon>Fusarium decemcellulare species complex</taxon>
    </lineage>
</organism>
<dbReference type="EMBL" id="JAADYS010000411">
    <property type="protein sequence ID" value="KAF4470001.1"/>
    <property type="molecule type" value="Genomic_DNA"/>
</dbReference>